<organism evidence="1 2">
    <name type="scientific">Lasiodiplodia mahajangana</name>
    <dbReference type="NCBI Taxonomy" id="1108764"/>
    <lineage>
        <taxon>Eukaryota</taxon>
        <taxon>Fungi</taxon>
        <taxon>Dikarya</taxon>
        <taxon>Ascomycota</taxon>
        <taxon>Pezizomycotina</taxon>
        <taxon>Dothideomycetes</taxon>
        <taxon>Dothideomycetes incertae sedis</taxon>
        <taxon>Botryosphaeriales</taxon>
        <taxon>Botryosphaeriaceae</taxon>
        <taxon>Lasiodiplodia</taxon>
    </lineage>
</organism>
<name>A0ACC2JFL9_9PEZI</name>
<comment type="caution">
    <text evidence="1">The sequence shown here is derived from an EMBL/GenBank/DDBJ whole genome shotgun (WGS) entry which is preliminary data.</text>
</comment>
<accession>A0ACC2JFL9</accession>
<keyword evidence="2" id="KW-1185">Reference proteome</keyword>
<dbReference type="EMBL" id="JAPUUL010001998">
    <property type="protein sequence ID" value="KAJ8126149.1"/>
    <property type="molecule type" value="Genomic_DNA"/>
</dbReference>
<dbReference type="Proteomes" id="UP001153332">
    <property type="component" value="Unassembled WGS sequence"/>
</dbReference>
<sequence>MSPIDRPAIPRGSTVLVTGANGFIGSNISDQFLKLGYKVRGATRDPTKNVWLSELFAKKYGPGNFEFVVIADMAVDGAFDGAVKGKF</sequence>
<evidence type="ECO:0000313" key="1">
    <source>
        <dbReference type="EMBL" id="KAJ8126149.1"/>
    </source>
</evidence>
<protein>
    <submittedName>
        <fullName evidence="1">Uncharacterized protein</fullName>
    </submittedName>
</protein>
<reference evidence="1" key="1">
    <citation type="submission" date="2022-12" db="EMBL/GenBank/DDBJ databases">
        <title>Genome Sequence of Lasiodiplodia mahajangana.</title>
        <authorList>
            <person name="Buettner E."/>
        </authorList>
    </citation>
    <scope>NUCLEOTIDE SEQUENCE</scope>
    <source>
        <strain evidence="1">VT137</strain>
    </source>
</reference>
<proteinExistence type="predicted"/>
<gene>
    <name evidence="1" type="ORF">O1611_g7488</name>
</gene>
<evidence type="ECO:0000313" key="2">
    <source>
        <dbReference type="Proteomes" id="UP001153332"/>
    </source>
</evidence>